<comment type="subcellular location">
    <subcellularLocation>
        <location evidence="1">Endomembrane system</location>
    </subcellularLocation>
</comment>
<keyword evidence="4 11" id="KW-0812">Transmembrane</keyword>
<feature type="transmembrane region" description="Helical" evidence="11">
    <location>
        <begin position="36"/>
        <end position="54"/>
    </location>
</feature>
<keyword evidence="7 11" id="KW-0472">Membrane</keyword>
<evidence type="ECO:0000256" key="3">
    <source>
        <dbReference type="ARBA" id="ARBA00022448"/>
    </source>
</evidence>
<dbReference type="GO" id="GO:0015267">
    <property type="term" value="F:channel activity"/>
    <property type="evidence" value="ECO:0007669"/>
    <property type="project" value="UniProtKB-ARBA"/>
</dbReference>
<evidence type="ECO:0000256" key="4">
    <source>
        <dbReference type="ARBA" id="ARBA00022692"/>
    </source>
</evidence>
<evidence type="ECO:0000313" key="13">
    <source>
        <dbReference type="Proteomes" id="UP000278143"/>
    </source>
</evidence>
<evidence type="ECO:0000313" key="12">
    <source>
        <dbReference type="EMBL" id="RKP24681.1"/>
    </source>
</evidence>
<keyword evidence="13" id="KW-1185">Reference proteome</keyword>
<evidence type="ECO:0000256" key="6">
    <source>
        <dbReference type="ARBA" id="ARBA00023065"/>
    </source>
</evidence>
<evidence type="ECO:0000256" key="2">
    <source>
        <dbReference type="ARBA" id="ARBA00009848"/>
    </source>
</evidence>
<dbReference type="Pfam" id="PF00864">
    <property type="entry name" value="P2X_receptor"/>
    <property type="match status" value="2"/>
</dbReference>
<keyword evidence="3" id="KW-0813">Transport</keyword>
<name>A0A4P9YZ58_9FUNG</name>
<feature type="compositionally biased region" description="Basic and acidic residues" evidence="10">
    <location>
        <begin position="378"/>
        <end position="390"/>
    </location>
</feature>
<dbReference type="EMBL" id="KZ990088">
    <property type="protein sequence ID" value="RKP24681.1"/>
    <property type="molecule type" value="Genomic_DNA"/>
</dbReference>
<keyword evidence="8" id="KW-1071">Ligand-gated ion channel</keyword>
<feature type="region of interest" description="Disordered" evidence="10">
    <location>
        <begin position="376"/>
        <end position="441"/>
    </location>
</feature>
<dbReference type="GO" id="GO:0007165">
    <property type="term" value="P:signal transduction"/>
    <property type="evidence" value="ECO:0007669"/>
    <property type="project" value="UniProtKB-ARBA"/>
</dbReference>
<dbReference type="GO" id="GO:0012505">
    <property type="term" value="C:endomembrane system"/>
    <property type="evidence" value="ECO:0007669"/>
    <property type="project" value="UniProtKB-SubCell"/>
</dbReference>
<keyword evidence="5 11" id="KW-1133">Transmembrane helix</keyword>
<dbReference type="GO" id="GO:0070588">
    <property type="term" value="P:calcium ion transmembrane transport"/>
    <property type="evidence" value="ECO:0007669"/>
    <property type="project" value="TreeGrafter"/>
</dbReference>
<organism evidence="12 13">
    <name type="scientific">Syncephalis pseudoplumigaleata</name>
    <dbReference type="NCBI Taxonomy" id="1712513"/>
    <lineage>
        <taxon>Eukaryota</taxon>
        <taxon>Fungi</taxon>
        <taxon>Fungi incertae sedis</taxon>
        <taxon>Zoopagomycota</taxon>
        <taxon>Zoopagomycotina</taxon>
        <taxon>Zoopagomycetes</taxon>
        <taxon>Zoopagales</taxon>
        <taxon>Piptocephalidaceae</taxon>
        <taxon>Syncephalis</taxon>
    </lineage>
</organism>
<evidence type="ECO:0000256" key="9">
    <source>
        <dbReference type="ARBA" id="ARBA00023303"/>
    </source>
</evidence>
<dbReference type="PANTHER" id="PTHR10125">
    <property type="entry name" value="P2X PURINOCEPTOR"/>
    <property type="match status" value="1"/>
</dbReference>
<evidence type="ECO:0000256" key="10">
    <source>
        <dbReference type="SAM" id="MobiDB-lite"/>
    </source>
</evidence>
<evidence type="ECO:0000256" key="7">
    <source>
        <dbReference type="ARBA" id="ARBA00023136"/>
    </source>
</evidence>
<dbReference type="Proteomes" id="UP000278143">
    <property type="component" value="Unassembled WGS sequence"/>
</dbReference>
<reference evidence="13" key="1">
    <citation type="journal article" date="2018" name="Nat. Microbiol.">
        <title>Leveraging single-cell genomics to expand the fungal tree of life.</title>
        <authorList>
            <person name="Ahrendt S.R."/>
            <person name="Quandt C.A."/>
            <person name="Ciobanu D."/>
            <person name="Clum A."/>
            <person name="Salamov A."/>
            <person name="Andreopoulos B."/>
            <person name="Cheng J.F."/>
            <person name="Woyke T."/>
            <person name="Pelin A."/>
            <person name="Henrissat B."/>
            <person name="Reynolds N.K."/>
            <person name="Benny G.L."/>
            <person name="Smith M.E."/>
            <person name="James T.Y."/>
            <person name="Grigoriev I.V."/>
        </authorList>
    </citation>
    <scope>NUCLEOTIDE SEQUENCE [LARGE SCALE GENOMIC DNA]</scope>
    <source>
        <strain evidence="13">Benny S71-1</strain>
    </source>
</reference>
<sequence length="441" mass="49274">MAGWLRTKLGALDFDNILAYDTFKVVHVRDRRLGGLYWFFNITVFAYVIFNIIADQKYNIKEAPVPGSIRISLQEPEQGIKTPDYCRLTNGCTYLAANQIIFPQGNDREVFITTRISRTIYTLPPNCDSGLPSSPECMYTRGTKNATRISYVADVENYTLMIEHSIRGKVTAVSKRSGLLKGTLYEKSDTVGGKAKAVKRFHNETAPPDVDGDILTLGELMRAARLTLDTPSYAPGANRAAGETQRSAGAVIVVVIDYQNQVSSPSEIKYGYWPSIIDGAEYKILEVIRNPDNTVTEINRHGVKIVFQQTGSIGHFDLITLMINLVSAIALLKVASIIVEVLMLRFLPEREIYHSCKFEHTEDFGDLRRLRKSGNGYEEQKEGTTADNDKQGSQSEPDIARPPSAAGSEHGLISRRHLIDQQQGQQGQQQQQHTSIEMNQR</sequence>
<evidence type="ECO:0000256" key="5">
    <source>
        <dbReference type="ARBA" id="ARBA00022989"/>
    </source>
</evidence>
<evidence type="ECO:0000256" key="11">
    <source>
        <dbReference type="SAM" id="Phobius"/>
    </source>
</evidence>
<dbReference type="GO" id="GO:0016020">
    <property type="term" value="C:membrane"/>
    <property type="evidence" value="ECO:0007669"/>
    <property type="project" value="TreeGrafter"/>
</dbReference>
<feature type="compositionally biased region" description="Low complexity" evidence="10">
    <location>
        <begin position="421"/>
        <end position="432"/>
    </location>
</feature>
<comment type="similarity">
    <text evidence="2">Belongs to the P2X receptor family.</text>
</comment>
<evidence type="ECO:0000256" key="1">
    <source>
        <dbReference type="ARBA" id="ARBA00004308"/>
    </source>
</evidence>
<dbReference type="Gene3D" id="1.10.287.940">
    <property type="entry name" value="atp-gated p2x4 ion channel"/>
    <property type="match status" value="1"/>
</dbReference>
<accession>A0A4P9YZ58</accession>
<proteinExistence type="inferred from homology"/>
<dbReference type="AlphaFoldDB" id="A0A4P9YZ58"/>
<dbReference type="PANTHER" id="PTHR10125:SF31">
    <property type="entry name" value="P2X RECEPTOR E"/>
    <property type="match status" value="1"/>
</dbReference>
<dbReference type="InterPro" id="IPR059116">
    <property type="entry name" value="P2X_receptor"/>
</dbReference>
<gene>
    <name evidence="12" type="ORF">SYNPS1DRAFT_29560</name>
</gene>
<keyword evidence="6" id="KW-0406">Ion transport</keyword>
<keyword evidence="9" id="KW-0407">Ion channel</keyword>
<protein>
    <submittedName>
        <fullName evidence="12">Uncharacterized protein</fullName>
    </submittedName>
</protein>
<evidence type="ECO:0000256" key="8">
    <source>
        <dbReference type="ARBA" id="ARBA00023286"/>
    </source>
</evidence>
<dbReference type="OrthoDB" id="494673at2759"/>